<evidence type="ECO:0000313" key="2">
    <source>
        <dbReference type="EMBL" id="GAI89635.1"/>
    </source>
</evidence>
<proteinExistence type="predicted"/>
<keyword evidence="1" id="KW-1133">Transmembrane helix</keyword>
<keyword evidence="1" id="KW-0472">Membrane</keyword>
<sequence>YPKEGGDAAEKDSKILILGVSRTIIYLLIYSKFIEIFQKTKKQGGFLNSCRIIYC</sequence>
<feature type="transmembrane region" description="Helical" evidence="1">
    <location>
        <begin position="15"/>
        <end position="33"/>
    </location>
</feature>
<gene>
    <name evidence="2" type="ORF">S12H4_34249</name>
</gene>
<accession>X1TPZ4</accession>
<protein>
    <submittedName>
        <fullName evidence="2">Uncharacterized protein</fullName>
    </submittedName>
</protein>
<name>X1TPZ4_9ZZZZ</name>
<feature type="non-terminal residue" evidence="2">
    <location>
        <position position="1"/>
    </location>
</feature>
<organism evidence="2">
    <name type="scientific">marine sediment metagenome</name>
    <dbReference type="NCBI Taxonomy" id="412755"/>
    <lineage>
        <taxon>unclassified sequences</taxon>
        <taxon>metagenomes</taxon>
        <taxon>ecological metagenomes</taxon>
    </lineage>
</organism>
<comment type="caution">
    <text evidence="2">The sequence shown here is derived from an EMBL/GenBank/DDBJ whole genome shotgun (WGS) entry which is preliminary data.</text>
</comment>
<reference evidence="2" key="1">
    <citation type="journal article" date="2014" name="Front. Microbiol.">
        <title>High frequency of phylogenetically diverse reductive dehalogenase-homologous genes in deep subseafloor sedimentary metagenomes.</title>
        <authorList>
            <person name="Kawai M."/>
            <person name="Futagami T."/>
            <person name="Toyoda A."/>
            <person name="Takaki Y."/>
            <person name="Nishi S."/>
            <person name="Hori S."/>
            <person name="Arai W."/>
            <person name="Tsubouchi T."/>
            <person name="Morono Y."/>
            <person name="Uchiyama I."/>
            <person name="Ito T."/>
            <person name="Fujiyama A."/>
            <person name="Inagaki F."/>
            <person name="Takami H."/>
        </authorList>
    </citation>
    <scope>NUCLEOTIDE SEQUENCE</scope>
    <source>
        <strain evidence="2">Expedition CK06-06</strain>
    </source>
</reference>
<dbReference type="AlphaFoldDB" id="X1TPZ4"/>
<keyword evidence="1" id="KW-0812">Transmembrane</keyword>
<dbReference type="EMBL" id="BARW01020251">
    <property type="protein sequence ID" value="GAI89635.1"/>
    <property type="molecule type" value="Genomic_DNA"/>
</dbReference>
<evidence type="ECO:0000256" key="1">
    <source>
        <dbReference type="SAM" id="Phobius"/>
    </source>
</evidence>